<evidence type="ECO:0000313" key="2">
    <source>
        <dbReference type="EMBL" id="TWI17881.1"/>
    </source>
</evidence>
<dbReference type="Pfam" id="PF02589">
    <property type="entry name" value="LUD_dom"/>
    <property type="match status" value="1"/>
</dbReference>
<dbReference type="AlphaFoldDB" id="A0A562MEB4"/>
<protein>
    <submittedName>
        <fullName evidence="2">L-lactate dehydrogenase complex protein LldG</fullName>
    </submittedName>
</protein>
<dbReference type="Proteomes" id="UP000315908">
    <property type="component" value="Unassembled WGS sequence"/>
</dbReference>
<reference evidence="2 3" key="1">
    <citation type="journal article" date="2015" name="Stand. Genomic Sci.">
        <title>Genomic Encyclopedia of Bacterial and Archaeal Type Strains, Phase III: the genomes of soil and plant-associated and newly described type strains.</title>
        <authorList>
            <person name="Whitman W.B."/>
            <person name="Woyke T."/>
            <person name="Klenk H.P."/>
            <person name="Zhou Y."/>
            <person name="Lilburn T.G."/>
            <person name="Beck B.J."/>
            <person name="De Vos P."/>
            <person name="Vandamme P."/>
            <person name="Eisen J.A."/>
            <person name="Garrity G."/>
            <person name="Hugenholtz P."/>
            <person name="Kyrpides N.C."/>
        </authorList>
    </citation>
    <scope>NUCLEOTIDE SEQUENCE [LARGE SCALE GENOMIC DNA]</scope>
    <source>
        <strain evidence="2 3">CGMCC 1.6855</strain>
    </source>
</reference>
<organism evidence="2 3">
    <name type="scientific">Sphingobacterium siyangense</name>
    <dbReference type="NCBI Taxonomy" id="459529"/>
    <lineage>
        <taxon>Bacteria</taxon>
        <taxon>Pseudomonadati</taxon>
        <taxon>Bacteroidota</taxon>
        <taxon>Sphingobacteriia</taxon>
        <taxon>Sphingobacteriales</taxon>
        <taxon>Sphingobacteriaceae</taxon>
        <taxon>Sphingobacterium</taxon>
    </lineage>
</organism>
<comment type="caution">
    <text evidence="2">The sequence shown here is derived from an EMBL/GenBank/DDBJ whole genome shotgun (WGS) entry which is preliminary data.</text>
</comment>
<dbReference type="PANTHER" id="PTHR43682:SF1">
    <property type="entry name" value="LACTATE UTILIZATION PROTEIN C"/>
    <property type="match status" value="1"/>
</dbReference>
<dbReference type="InterPro" id="IPR003741">
    <property type="entry name" value="LUD_dom"/>
</dbReference>
<dbReference type="InterPro" id="IPR024185">
    <property type="entry name" value="FTHF_cligase-like_sf"/>
</dbReference>
<dbReference type="PANTHER" id="PTHR43682">
    <property type="entry name" value="LACTATE UTILIZATION PROTEIN C"/>
    <property type="match status" value="1"/>
</dbReference>
<name>A0A562MEB4_9SPHI</name>
<dbReference type="SUPFAM" id="SSF100950">
    <property type="entry name" value="NagB/RpiA/CoA transferase-like"/>
    <property type="match status" value="1"/>
</dbReference>
<gene>
    <name evidence="2" type="ORF">IQ31_03443</name>
</gene>
<feature type="domain" description="LUD" evidence="1">
    <location>
        <begin position="122"/>
        <end position="229"/>
    </location>
</feature>
<accession>A0A562MEB4</accession>
<dbReference type="InterPro" id="IPR037171">
    <property type="entry name" value="NagB/RpiA_transferase-like"/>
</dbReference>
<proteinExistence type="predicted"/>
<dbReference type="Gene3D" id="3.40.50.10420">
    <property type="entry name" value="NagB/RpiA/CoA transferase-like"/>
    <property type="match status" value="1"/>
</dbReference>
<evidence type="ECO:0000313" key="3">
    <source>
        <dbReference type="Proteomes" id="UP000315908"/>
    </source>
</evidence>
<sequence>MNAAALESSSAAFIYICAMNVKNATAKEVMLKRVRQALLQKNDNPHPNFKETALYKEEDELVDIVFVRELTAAGGKFLYCDGEIGLIENLISLTEENNIKNIYAWEQGVQNLLSPYGFPFLKTAEDFELANASITSCEALVARNGSVMVSNANASGRRLSIYPPIHIVIAKASQLVWDLKDALAYMQKRYGQEIPTMISTITGPSRTADIEKRLVLGAHGPKELYVLLLEDRF</sequence>
<evidence type="ECO:0000259" key="1">
    <source>
        <dbReference type="Pfam" id="PF02589"/>
    </source>
</evidence>
<dbReference type="EMBL" id="VLKR01000019">
    <property type="protein sequence ID" value="TWI17881.1"/>
    <property type="molecule type" value="Genomic_DNA"/>
</dbReference>